<keyword evidence="3" id="KW-1185">Reference proteome</keyword>
<evidence type="ECO:0000313" key="3">
    <source>
        <dbReference type="Proteomes" id="UP000054538"/>
    </source>
</evidence>
<dbReference type="AlphaFoldDB" id="A0A0D0DW12"/>
<sequence length="172" mass="19267">MQHFVDILDGISSSNSGRRTRKKPPTVWTTRTLQSHTFALRGGWSTSDMPHEASLIKDTPSHNKYCRVGELVKGWTSLGDIQTEGQQQREGYGGVIDVIERRKDARYGNTFRSQNWLEKVRRLLKKTHTEGSSFVRVVARTPEGTAADWPIELVAHAALQLCAHKGPTTGVK</sequence>
<evidence type="ECO:0000313" key="2">
    <source>
        <dbReference type="EMBL" id="KIK99313.1"/>
    </source>
</evidence>
<dbReference type="Proteomes" id="UP000054538">
    <property type="component" value="Unassembled WGS sequence"/>
</dbReference>
<name>A0A0D0DW12_9AGAM</name>
<reference evidence="2 3" key="1">
    <citation type="submission" date="2014-04" db="EMBL/GenBank/DDBJ databases">
        <authorList>
            <consortium name="DOE Joint Genome Institute"/>
            <person name="Kuo A."/>
            <person name="Kohler A."/>
            <person name="Jargeat P."/>
            <person name="Nagy L.G."/>
            <person name="Floudas D."/>
            <person name="Copeland A."/>
            <person name="Barry K.W."/>
            <person name="Cichocki N."/>
            <person name="Veneault-Fourrey C."/>
            <person name="LaButti K."/>
            <person name="Lindquist E.A."/>
            <person name="Lipzen A."/>
            <person name="Lundell T."/>
            <person name="Morin E."/>
            <person name="Murat C."/>
            <person name="Sun H."/>
            <person name="Tunlid A."/>
            <person name="Henrissat B."/>
            <person name="Grigoriev I.V."/>
            <person name="Hibbett D.S."/>
            <person name="Martin F."/>
            <person name="Nordberg H.P."/>
            <person name="Cantor M.N."/>
            <person name="Hua S.X."/>
        </authorList>
    </citation>
    <scope>NUCLEOTIDE SEQUENCE [LARGE SCALE GENOMIC DNA]</scope>
    <source>
        <strain evidence="2 3">Ve08.2h10</strain>
    </source>
</reference>
<dbReference type="HOGENOM" id="CLU_1555750_0_0_1"/>
<protein>
    <submittedName>
        <fullName evidence="2">Uncharacterized protein</fullName>
    </submittedName>
</protein>
<evidence type="ECO:0000256" key="1">
    <source>
        <dbReference type="SAM" id="MobiDB-lite"/>
    </source>
</evidence>
<organism evidence="2 3">
    <name type="scientific">Paxillus rubicundulus Ve08.2h10</name>
    <dbReference type="NCBI Taxonomy" id="930991"/>
    <lineage>
        <taxon>Eukaryota</taxon>
        <taxon>Fungi</taxon>
        <taxon>Dikarya</taxon>
        <taxon>Basidiomycota</taxon>
        <taxon>Agaricomycotina</taxon>
        <taxon>Agaricomycetes</taxon>
        <taxon>Agaricomycetidae</taxon>
        <taxon>Boletales</taxon>
        <taxon>Paxilineae</taxon>
        <taxon>Paxillaceae</taxon>
        <taxon>Paxillus</taxon>
    </lineage>
</organism>
<gene>
    <name evidence="2" type="ORF">PAXRUDRAFT_547420</name>
</gene>
<dbReference type="EMBL" id="KN824863">
    <property type="protein sequence ID" value="KIK99313.1"/>
    <property type="molecule type" value="Genomic_DNA"/>
</dbReference>
<reference evidence="3" key="2">
    <citation type="submission" date="2015-01" db="EMBL/GenBank/DDBJ databases">
        <title>Evolutionary Origins and Diversification of the Mycorrhizal Mutualists.</title>
        <authorList>
            <consortium name="DOE Joint Genome Institute"/>
            <consortium name="Mycorrhizal Genomics Consortium"/>
            <person name="Kohler A."/>
            <person name="Kuo A."/>
            <person name="Nagy L.G."/>
            <person name="Floudas D."/>
            <person name="Copeland A."/>
            <person name="Barry K.W."/>
            <person name="Cichocki N."/>
            <person name="Veneault-Fourrey C."/>
            <person name="LaButti K."/>
            <person name="Lindquist E.A."/>
            <person name="Lipzen A."/>
            <person name="Lundell T."/>
            <person name="Morin E."/>
            <person name="Murat C."/>
            <person name="Riley R."/>
            <person name="Ohm R."/>
            <person name="Sun H."/>
            <person name="Tunlid A."/>
            <person name="Henrissat B."/>
            <person name="Grigoriev I.V."/>
            <person name="Hibbett D.S."/>
            <person name="Martin F."/>
        </authorList>
    </citation>
    <scope>NUCLEOTIDE SEQUENCE [LARGE SCALE GENOMIC DNA]</scope>
    <source>
        <strain evidence="3">Ve08.2h10</strain>
    </source>
</reference>
<accession>A0A0D0DW12</accession>
<dbReference type="InParanoid" id="A0A0D0DW12"/>
<feature type="region of interest" description="Disordered" evidence="1">
    <location>
        <begin position="1"/>
        <end position="26"/>
    </location>
</feature>
<proteinExistence type="predicted"/>